<dbReference type="EMBL" id="RQTK01000072">
    <property type="protein sequence ID" value="RUS88840.1"/>
    <property type="molecule type" value="Genomic_DNA"/>
</dbReference>
<name>A0A3S1HYT6_ELYCH</name>
<evidence type="ECO:0000313" key="2">
    <source>
        <dbReference type="Proteomes" id="UP000271974"/>
    </source>
</evidence>
<dbReference type="InterPro" id="IPR008979">
    <property type="entry name" value="Galactose-bd-like_sf"/>
</dbReference>
<feature type="non-terminal residue" evidence="1">
    <location>
        <position position="1"/>
    </location>
</feature>
<dbReference type="Pfam" id="PF22633">
    <property type="entry name" value="F5_F8_type_C_2"/>
    <property type="match status" value="1"/>
</dbReference>
<reference evidence="1 2" key="1">
    <citation type="submission" date="2019-01" db="EMBL/GenBank/DDBJ databases">
        <title>A draft genome assembly of the solar-powered sea slug Elysia chlorotica.</title>
        <authorList>
            <person name="Cai H."/>
            <person name="Li Q."/>
            <person name="Fang X."/>
            <person name="Li J."/>
            <person name="Curtis N.E."/>
            <person name="Altenburger A."/>
            <person name="Shibata T."/>
            <person name="Feng M."/>
            <person name="Maeda T."/>
            <person name="Schwartz J.A."/>
            <person name="Shigenobu S."/>
            <person name="Lundholm N."/>
            <person name="Nishiyama T."/>
            <person name="Yang H."/>
            <person name="Hasebe M."/>
            <person name="Li S."/>
            <person name="Pierce S.K."/>
            <person name="Wang J."/>
        </authorList>
    </citation>
    <scope>NUCLEOTIDE SEQUENCE [LARGE SCALE GENOMIC DNA]</scope>
    <source>
        <strain evidence="1">EC2010</strain>
        <tissue evidence="1">Whole organism of an adult</tissue>
    </source>
</reference>
<evidence type="ECO:0008006" key="3">
    <source>
        <dbReference type="Google" id="ProtNLM"/>
    </source>
</evidence>
<evidence type="ECO:0000313" key="1">
    <source>
        <dbReference type="EMBL" id="RUS88840.1"/>
    </source>
</evidence>
<sequence>SSTFDYWYASRAVDGYTVQDRDAEVTCSHTADRQNGYWKLAFRNPVHLYRILLYNRDDYQYRLRGFTLQLLDGVTSVFSYTDRDQRTRDIYTIIPPANPPPVASLLSVSQGTDSRFVTLCEVVALGETVCPAGQFGRECERRCNCVDRSERCFVHSGGCPSG</sequence>
<proteinExistence type="predicted"/>
<feature type="non-terminal residue" evidence="1">
    <location>
        <position position="162"/>
    </location>
</feature>
<dbReference type="Proteomes" id="UP000271974">
    <property type="component" value="Unassembled WGS sequence"/>
</dbReference>
<dbReference type="PANTHER" id="PTHR45713">
    <property type="entry name" value="FTP DOMAIN-CONTAINING PROTEIN"/>
    <property type="match status" value="1"/>
</dbReference>
<dbReference type="PANTHER" id="PTHR45713:SF6">
    <property type="entry name" value="F5_8 TYPE C DOMAIN-CONTAINING PROTEIN"/>
    <property type="match status" value="1"/>
</dbReference>
<keyword evidence="2" id="KW-1185">Reference proteome</keyword>
<dbReference type="OrthoDB" id="6158912at2759"/>
<dbReference type="InterPro" id="IPR051941">
    <property type="entry name" value="BG_Antigen-Binding_Lectin"/>
</dbReference>
<dbReference type="SUPFAM" id="SSF49785">
    <property type="entry name" value="Galactose-binding domain-like"/>
    <property type="match status" value="1"/>
</dbReference>
<gene>
    <name evidence="1" type="ORF">EGW08_003385</name>
</gene>
<dbReference type="Gene3D" id="2.60.120.260">
    <property type="entry name" value="Galactose-binding domain-like"/>
    <property type="match status" value="1"/>
</dbReference>
<comment type="caution">
    <text evidence="1">The sequence shown here is derived from an EMBL/GenBank/DDBJ whole genome shotgun (WGS) entry which is preliminary data.</text>
</comment>
<organism evidence="1 2">
    <name type="scientific">Elysia chlorotica</name>
    <name type="common">Eastern emerald elysia</name>
    <name type="synonym">Sea slug</name>
    <dbReference type="NCBI Taxonomy" id="188477"/>
    <lineage>
        <taxon>Eukaryota</taxon>
        <taxon>Metazoa</taxon>
        <taxon>Spiralia</taxon>
        <taxon>Lophotrochozoa</taxon>
        <taxon>Mollusca</taxon>
        <taxon>Gastropoda</taxon>
        <taxon>Heterobranchia</taxon>
        <taxon>Euthyneura</taxon>
        <taxon>Panpulmonata</taxon>
        <taxon>Sacoglossa</taxon>
        <taxon>Placobranchoidea</taxon>
        <taxon>Plakobranchidae</taxon>
        <taxon>Elysia</taxon>
    </lineage>
</organism>
<accession>A0A3S1HYT6</accession>
<dbReference type="AlphaFoldDB" id="A0A3S1HYT6"/>
<protein>
    <recommendedName>
        <fullName evidence="3">Fucolectin tachylectin-4 pentraxin-1 domain-containing protein</fullName>
    </recommendedName>
</protein>